<evidence type="ECO:0000256" key="2">
    <source>
        <dbReference type="ARBA" id="ARBA00022679"/>
    </source>
</evidence>
<keyword evidence="2" id="KW-0808">Transferase</keyword>
<evidence type="ECO:0000256" key="1">
    <source>
        <dbReference type="ARBA" id="ARBA00010164"/>
    </source>
</evidence>
<dbReference type="Pfam" id="PF07804">
    <property type="entry name" value="HipA_C"/>
    <property type="match status" value="1"/>
</dbReference>
<dbReference type="PANTHER" id="PTHR37419:SF1">
    <property type="entry name" value="SERINE_THREONINE-PROTEIN KINASE TOXIN HIPA"/>
    <property type="match status" value="1"/>
</dbReference>
<keyword evidence="7" id="KW-1185">Reference proteome</keyword>
<accession>A0ABS6KMT4</accession>
<feature type="domain" description="HipA N-terminal subdomain 1" evidence="5">
    <location>
        <begin position="8"/>
        <end position="106"/>
    </location>
</feature>
<proteinExistence type="inferred from homology"/>
<keyword evidence="3" id="KW-0418">Kinase</keyword>
<protein>
    <submittedName>
        <fullName evidence="6">Type II toxin-antitoxin system HipA family toxin</fullName>
    </submittedName>
</protein>
<sequence length="409" mass="46384">MADAIRNDVWLYGNLIGYLHALNNYTWFEFDEAYLRNPDRPVLGLRFEENPRGRVASNLRLAPWFSNLLPEGTLRSWIATDRGVSPEREMELLLQVGHDLPGAVRVLPGGPHTTDELEYLESTMSSPSGEIENHRWRFSLAGVGLKFSMLRSGDRFTCTATGEGGDWILKLPDTIYRNVPTNEYTMMKFAASVGIDAPDVRLVNRDQIDNLPTSVWPGNESWAFAVRRFDRTDDGGLIHIEDLAQVRGVYPARKYEGNFETIAGLVYRGHDSLALQEFVRRLTFFTLIGNGDAHLKNWSLIYHDRRVPTLSPVYDVVATEGYRPSGEPEDLGLKFSGSRRFDSVRVHQFNRLATRLGTNVDLSAVAAETVEQTVQHWPEFREFLADEPLIRNAVDQSIRDRSLSLLRAS</sequence>
<feature type="domain" description="HipA-like C-terminal" evidence="4">
    <location>
        <begin position="138"/>
        <end position="377"/>
    </location>
</feature>
<evidence type="ECO:0000313" key="6">
    <source>
        <dbReference type="EMBL" id="MBU9764925.1"/>
    </source>
</evidence>
<reference evidence="6 7" key="1">
    <citation type="journal article" date="2021" name="Sci. Rep.">
        <title>Phenotypic and genomic hallmarks of a novel, potentially pathogenic rapidly growing Mycobacterium species related to the Mycobacterium fortuitum complex.</title>
        <authorList>
            <person name="Gharbi R."/>
            <person name="Khanna V."/>
            <person name="Frigui W."/>
            <person name="Mhenni B."/>
            <person name="Brosch R."/>
            <person name="Mardassi H."/>
        </authorList>
    </citation>
    <scope>NUCLEOTIDE SEQUENCE [LARGE SCALE GENOMIC DNA]</scope>
    <source>
        <strain evidence="6 7">TNTM28</strain>
    </source>
</reference>
<dbReference type="EMBL" id="VOMB01000016">
    <property type="protein sequence ID" value="MBU9764925.1"/>
    <property type="molecule type" value="Genomic_DNA"/>
</dbReference>
<dbReference type="InterPro" id="IPR012893">
    <property type="entry name" value="HipA-like_C"/>
</dbReference>
<dbReference type="InterPro" id="IPR017508">
    <property type="entry name" value="HipA_N1"/>
</dbReference>
<dbReference type="InterPro" id="IPR052028">
    <property type="entry name" value="HipA_Ser/Thr_kinase"/>
</dbReference>
<dbReference type="Pfam" id="PF13657">
    <property type="entry name" value="Couple_hipA"/>
    <property type="match status" value="1"/>
</dbReference>
<evidence type="ECO:0000256" key="3">
    <source>
        <dbReference type="ARBA" id="ARBA00022777"/>
    </source>
</evidence>
<dbReference type="NCBIfam" id="TIGR03071">
    <property type="entry name" value="couple_hipA"/>
    <property type="match status" value="1"/>
</dbReference>
<evidence type="ECO:0000259" key="4">
    <source>
        <dbReference type="Pfam" id="PF07804"/>
    </source>
</evidence>
<dbReference type="PANTHER" id="PTHR37419">
    <property type="entry name" value="SERINE/THREONINE-PROTEIN KINASE TOXIN HIPA"/>
    <property type="match status" value="1"/>
</dbReference>
<gene>
    <name evidence="6" type="ORF">FR943_13875</name>
</gene>
<evidence type="ECO:0000313" key="7">
    <source>
        <dbReference type="Proteomes" id="UP000812982"/>
    </source>
</evidence>
<dbReference type="RefSeq" id="WP_217157942.1">
    <property type="nucleotide sequence ID" value="NZ_VOMB01000016.1"/>
</dbReference>
<comment type="similarity">
    <text evidence="1">Belongs to the HipA Ser/Thr kinase family.</text>
</comment>
<comment type="caution">
    <text evidence="6">The sequence shown here is derived from an EMBL/GenBank/DDBJ whole genome shotgun (WGS) entry which is preliminary data.</text>
</comment>
<dbReference type="Proteomes" id="UP000812982">
    <property type="component" value="Unassembled WGS sequence"/>
</dbReference>
<evidence type="ECO:0000259" key="5">
    <source>
        <dbReference type="Pfam" id="PF13657"/>
    </source>
</evidence>
<name>A0ABS6KMT4_9MYCO</name>
<organism evidence="6 7">
    <name type="scientific">[Mycobacterium] fortunisiensis</name>
    <dbReference type="NCBI Taxonomy" id="2600579"/>
    <lineage>
        <taxon>Bacteria</taxon>
        <taxon>Bacillati</taxon>
        <taxon>Actinomycetota</taxon>
        <taxon>Actinomycetes</taxon>
        <taxon>Mycobacteriales</taxon>
        <taxon>Mycobacteriaceae</taxon>
        <taxon>Mycolicibacterium</taxon>
    </lineage>
</organism>